<dbReference type="GO" id="GO:0005829">
    <property type="term" value="C:cytosol"/>
    <property type="evidence" value="ECO:0007669"/>
    <property type="project" value="TreeGrafter"/>
</dbReference>
<dbReference type="UniPathway" id="UPA00034">
    <property type="reaction ID" value="UER00025"/>
</dbReference>
<dbReference type="STRING" id="706434.HMPREF9429_00090"/>
<dbReference type="GO" id="GO:0008837">
    <property type="term" value="F:diaminopimelate epimerase activity"/>
    <property type="evidence" value="ECO:0007669"/>
    <property type="project" value="UniProtKB-UniRule"/>
</dbReference>
<comment type="function">
    <text evidence="9">Catalyzes the stereoinversion of LL-2,6-diaminopimelate (L,L-DAP) to meso-diaminopimelate (meso-DAP), a precursor of L-lysine and an essential component of the bacterial peptidoglycan.</text>
</comment>
<feature type="binding site" evidence="9">
    <location>
        <begin position="212"/>
        <end position="213"/>
    </location>
    <ligand>
        <name>substrate</name>
    </ligand>
</feature>
<dbReference type="NCBIfam" id="TIGR00652">
    <property type="entry name" value="DapF"/>
    <property type="match status" value="1"/>
</dbReference>
<feature type="binding site" evidence="9">
    <location>
        <position position="194"/>
    </location>
    <ligand>
        <name>substrate</name>
    </ligand>
</feature>
<dbReference type="InterPro" id="IPR001653">
    <property type="entry name" value="DAP_epimerase_DapF"/>
</dbReference>
<evidence type="ECO:0000256" key="2">
    <source>
        <dbReference type="ARBA" id="ARBA00010219"/>
    </source>
</evidence>
<keyword evidence="6 9" id="KW-0457">Lysine biosynthesis</keyword>
<dbReference type="Gene3D" id="3.10.310.10">
    <property type="entry name" value="Diaminopimelate Epimerase, Chain A, domain 1"/>
    <property type="match status" value="2"/>
</dbReference>
<evidence type="ECO:0000313" key="12">
    <source>
        <dbReference type="Proteomes" id="UP000003195"/>
    </source>
</evidence>
<proteinExistence type="inferred from homology"/>
<dbReference type="EMBL" id="AECS01000003">
    <property type="protein sequence ID" value="EFQ05012.1"/>
    <property type="molecule type" value="Genomic_DNA"/>
</dbReference>
<comment type="pathway">
    <text evidence="1 9">Amino-acid biosynthesis; L-lysine biosynthesis via DAP pathway; DL-2,6-diaminopimelate from LL-2,6-diaminopimelate: step 1/1.</text>
</comment>
<dbReference type="HOGENOM" id="CLU_053306_3_0_9"/>
<keyword evidence="5 9" id="KW-0028">Amino-acid biosynthesis</keyword>
<dbReference type="HAMAP" id="MF_00197">
    <property type="entry name" value="DAP_epimerase"/>
    <property type="match status" value="1"/>
</dbReference>
<evidence type="ECO:0000256" key="1">
    <source>
        <dbReference type="ARBA" id="ARBA00005196"/>
    </source>
</evidence>
<dbReference type="OrthoDB" id="9805408at2"/>
<comment type="subunit">
    <text evidence="9">Homodimer.</text>
</comment>
<feature type="binding site" evidence="9">
    <location>
        <position position="62"/>
    </location>
    <ligand>
        <name>substrate</name>
    </ligand>
</feature>
<comment type="subcellular location">
    <subcellularLocation>
        <location evidence="9">Cytoplasm</location>
    </subcellularLocation>
</comment>
<evidence type="ECO:0000256" key="3">
    <source>
        <dbReference type="ARBA" id="ARBA00013080"/>
    </source>
</evidence>
<name>E2Z9I6_9FIRM</name>
<comment type="similarity">
    <text evidence="2 9">Belongs to the diaminopimelate epimerase family.</text>
</comment>
<dbReference type="InterPro" id="IPR018510">
    <property type="entry name" value="DAP_epimerase_AS"/>
</dbReference>
<dbReference type="FunFam" id="3.10.310.10:FF:000001">
    <property type="entry name" value="Diaminopimelate epimerase"/>
    <property type="match status" value="1"/>
</dbReference>
<feature type="active site" description="Proton acceptor" evidence="9">
    <location>
        <position position="221"/>
    </location>
</feature>
<protein>
    <recommendedName>
        <fullName evidence="3 9">Diaminopimelate epimerase</fullName>
        <shortName evidence="9">DAP epimerase</shortName>
        <ecNumber evidence="3 9">5.1.1.7</ecNumber>
    </recommendedName>
    <alternativeName>
        <fullName evidence="9">PLP-independent amino acid racemase</fullName>
    </alternativeName>
</protein>
<dbReference type="EC" id="5.1.1.7" evidence="3 9"/>
<feature type="site" description="Could be important to modulate the pK values of the two catalytic cysteine residues" evidence="9">
    <location>
        <position position="163"/>
    </location>
</feature>
<dbReference type="AlphaFoldDB" id="E2Z9I6"/>
<evidence type="ECO:0000256" key="7">
    <source>
        <dbReference type="ARBA" id="ARBA00023235"/>
    </source>
</evidence>
<comment type="caution">
    <text evidence="9">Lacks conserved residue(s) required for the propagation of feature annotation.</text>
</comment>
<feature type="binding site" evidence="9">
    <location>
        <begin position="222"/>
        <end position="223"/>
    </location>
    <ligand>
        <name>substrate</name>
    </ligand>
</feature>
<dbReference type="SUPFAM" id="SSF54506">
    <property type="entry name" value="Diaminopimelate epimerase-like"/>
    <property type="match status" value="1"/>
</dbReference>
<keyword evidence="12" id="KW-1185">Reference proteome</keyword>
<feature type="binding site" evidence="9">
    <location>
        <position position="11"/>
    </location>
    <ligand>
        <name>substrate</name>
    </ligand>
</feature>
<dbReference type="PROSITE" id="PS01326">
    <property type="entry name" value="DAP_EPIMERASE"/>
    <property type="match status" value="1"/>
</dbReference>
<comment type="caution">
    <text evidence="11">The sequence shown here is derived from an EMBL/GenBank/DDBJ whole genome shotgun (WGS) entry which is preliminary data.</text>
</comment>
<evidence type="ECO:0000256" key="6">
    <source>
        <dbReference type="ARBA" id="ARBA00023154"/>
    </source>
</evidence>
<evidence type="ECO:0000313" key="11">
    <source>
        <dbReference type="EMBL" id="EFQ05012.1"/>
    </source>
</evidence>
<feature type="site" description="Could be important to modulate the pK values of the two catalytic cysteine residues" evidence="9">
    <location>
        <position position="212"/>
    </location>
</feature>
<dbReference type="Proteomes" id="UP000003195">
    <property type="component" value="Unassembled WGS sequence"/>
</dbReference>
<feature type="binding site" evidence="9">
    <location>
        <begin position="72"/>
        <end position="73"/>
    </location>
    <ligand>
        <name>substrate</name>
    </ligand>
</feature>
<dbReference type="PANTHER" id="PTHR31689:SF0">
    <property type="entry name" value="DIAMINOPIMELATE EPIMERASE"/>
    <property type="match status" value="1"/>
</dbReference>
<feature type="active site" evidence="10">
    <location>
        <position position="71"/>
    </location>
</feature>
<accession>E2Z9I6</accession>
<dbReference type="PANTHER" id="PTHR31689">
    <property type="entry name" value="DIAMINOPIMELATE EPIMERASE, CHLOROPLASTIC"/>
    <property type="match status" value="1"/>
</dbReference>
<gene>
    <name evidence="9 11" type="primary">dapF</name>
    <name evidence="11" type="ORF">HMPREF9429_00090</name>
</gene>
<dbReference type="Pfam" id="PF01678">
    <property type="entry name" value="DAP_epimerase"/>
    <property type="match status" value="2"/>
</dbReference>
<reference evidence="11 12" key="1">
    <citation type="submission" date="2010-08" db="EMBL/GenBank/DDBJ databases">
        <authorList>
            <person name="Weinstock G."/>
            <person name="Sodergren E."/>
            <person name="Clifton S."/>
            <person name="Fulton L."/>
            <person name="Fulton B."/>
            <person name="Courtney L."/>
            <person name="Fronick C."/>
            <person name="Harrison M."/>
            <person name="Strong C."/>
            <person name="Farmer C."/>
            <person name="Delahaunty K."/>
            <person name="Markovic C."/>
            <person name="Hall O."/>
            <person name="Minx P."/>
            <person name="Tomlinson C."/>
            <person name="Mitreva M."/>
            <person name="Hou S."/>
            <person name="Chen J."/>
            <person name="Wollam A."/>
            <person name="Pepin K.H."/>
            <person name="Johnson M."/>
            <person name="Bhonagiri V."/>
            <person name="Zhang X."/>
            <person name="Suruliraj S."/>
            <person name="Warren W."/>
            <person name="Chinwalla A."/>
            <person name="Mardis E.R."/>
            <person name="Wilson R.K."/>
        </authorList>
    </citation>
    <scope>NUCLEOTIDE SEQUENCE [LARGE SCALE GENOMIC DNA]</scope>
    <source>
        <strain evidence="11 12">F0359</strain>
    </source>
</reference>
<evidence type="ECO:0000256" key="4">
    <source>
        <dbReference type="ARBA" id="ARBA00022490"/>
    </source>
</evidence>
<keyword evidence="7 9" id="KW-0413">Isomerase</keyword>
<dbReference type="GO" id="GO:0009089">
    <property type="term" value="P:lysine biosynthetic process via diaminopimelate"/>
    <property type="evidence" value="ECO:0007669"/>
    <property type="project" value="UniProtKB-UniRule"/>
</dbReference>
<evidence type="ECO:0000256" key="5">
    <source>
        <dbReference type="ARBA" id="ARBA00022605"/>
    </source>
</evidence>
<evidence type="ECO:0000256" key="9">
    <source>
        <dbReference type="HAMAP-Rule" id="MF_00197"/>
    </source>
</evidence>
<feature type="active site" description="Proton donor" evidence="9">
    <location>
        <position position="71"/>
    </location>
</feature>
<dbReference type="eggNOG" id="COG0253">
    <property type="taxonomic scope" value="Bacteria"/>
</dbReference>
<comment type="catalytic activity">
    <reaction evidence="8 9">
        <text>(2S,6S)-2,6-diaminopimelate = meso-2,6-diaminopimelate</text>
        <dbReference type="Rhea" id="RHEA:15393"/>
        <dbReference type="ChEBI" id="CHEBI:57609"/>
        <dbReference type="ChEBI" id="CHEBI:57791"/>
        <dbReference type="EC" id="5.1.1.7"/>
    </reaction>
</comment>
<evidence type="ECO:0000256" key="10">
    <source>
        <dbReference type="PROSITE-ProRule" id="PRU10125"/>
    </source>
</evidence>
<dbReference type="RefSeq" id="WP_006940793.1">
    <property type="nucleotide sequence ID" value="NZ_GL538177.1"/>
</dbReference>
<keyword evidence="4 9" id="KW-0963">Cytoplasm</keyword>
<sequence length="280" mass="30708">MDFVKMHGLGNDFVFIEDKTGQDKDYTALARAMCNRHTGIGADGLIVIVDSRVADVRMRIINSDGSEAEMCGNGIRCFAKYVYDSGIIEKKQFTVETPAGIMEPEITVGADNKAKLITINMGRPSFNRSEIPMEGADGRVLNEDLCVDGENWKVTSLLMGVPHTVTYVDDVDTVDIEKIGPLFEKHEAFPKHTNINFAQQMDDRTVKVRTWERGAGATLACGTGSCSVAVASFLNGRTGREVDIQLPLGTLHIEYREEDGNVYMTGPAAVSFTGTWPDET</sequence>
<organism evidence="11 12">
    <name type="scientific">Megasphaera micronuciformis F0359</name>
    <dbReference type="NCBI Taxonomy" id="706434"/>
    <lineage>
        <taxon>Bacteria</taxon>
        <taxon>Bacillati</taxon>
        <taxon>Bacillota</taxon>
        <taxon>Negativicutes</taxon>
        <taxon>Veillonellales</taxon>
        <taxon>Veillonellaceae</taxon>
        <taxon>Megasphaera</taxon>
    </lineage>
</organism>
<evidence type="ECO:0000256" key="8">
    <source>
        <dbReference type="ARBA" id="ARBA00051712"/>
    </source>
</evidence>